<comment type="subcellular location">
    <subcellularLocation>
        <location evidence="1">Cell inner membrane</location>
        <topology evidence="1">Multi-pass membrane protein</topology>
    </subcellularLocation>
</comment>
<comment type="cofactor">
    <cofactor evidence="11">
        <name>Mg(2+)</name>
        <dbReference type="ChEBI" id="CHEBI:18420"/>
    </cofactor>
</comment>
<dbReference type="InterPro" id="IPR001173">
    <property type="entry name" value="Glyco_trans_2-like"/>
</dbReference>
<evidence type="ECO:0000256" key="3">
    <source>
        <dbReference type="ARBA" id="ARBA00022519"/>
    </source>
</evidence>
<feature type="transmembrane region" description="Helical" evidence="11">
    <location>
        <begin position="216"/>
        <end position="235"/>
    </location>
</feature>
<evidence type="ECO:0000256" key="9">
    <source>
        <dbReference type="ARBA" id="ARBA00023136"/>
    </source>
</evidence>
<comment type="function">
    <text evidence="11">Catalytic subunit of cellulose synthase. It polymerizes uridine 5'-diphosphate glucose to cellulose.</text>
</comment>
<evidence type="ECO:0000256" key="6">
    <source>
        <dbReference type="ARBA" id="ARBA00022692"/>
    </source>
</evidence>
<dbReference type="EMBL" id="PJRP01000009">
    <property type="protein sequence ID" value="PLP98941.1"/>
    <property type="molecule type" value="Genomic_DNA"/>
</dbReference>
<dbReference type="SUPFAM" id="SSF141371">
    <property type="entry name" value="PilZ domain-like"/>
    <property type="match status" value="1"/>
</dbReference>
<evidence type="ECO:0000256" key="2">
    <source>
        <dbReference type="ARBA" id="ARBA00022475"/>
    </source>
</evidence>
<dbReference type="NCBIfam" id="TIGR03030">
    <property type="entry name" value="CelA"/>
    <property type="match status" value="1"/>
</dbReference>
<dbReference type="NCBIfam" id="NF008558">
    <property type="entry name" value="PRK11498.1"/>
    <property type="match status" value="1"/>
</dbReference>
<dbReference type="InterPro" id="IPR029044">
    <property type="entry name" value="Nucleotide-diphossugar_trans"/>
</dbReference>
<feature type="domain" description="PilZ" evidence="13">
    <location>
        <begin position="713"/>
        <end position="810"/>
    </location>
</feature>
<keyword evidence="11" id="KW-0973">c-di-GMP</keyword>
<dbReference type="CDD" id="cd06421">
    <property type="entry name" value="CESA_CelA_like"/>
    <property type="match status" value="1"/>
</dbReference>
<evidence type="ECO:0000256" key="10">
    <source>
        <dbReference type="ARBA" id="ARBA00048682"/>
    </source>
</evidence>
<dbReference type="InterPro" id="IPR003919">
    <property type="entry name" value="Cell_synth_A"/>
</dbReference>
<evidence type="ECO:0000259" key="13">
    <source>
        <dbReference type="Pfam" id="PF07238"/>
    </source>
</evidence>
<keyword evidence="2 11" id="KW-1003">Cell membrane</keyword>
<dbReference type="Gene3D" id="2.40.10.220">
    <property type="entry name" value="predicted glycosyltransferase like domains"/>
    <property type="match status" value="1"/>
</dbReference>
<keyword evidence="4 11" id="KW-0328">Glycosyltransferase</keyword>
<organism evidence="14 15">
    <name type="scientific">Cupriavidus pauculus</name>
    <dbReference type="NCBI Taxonomy" id="82633"/>
    <lineage>
        <taxon>Bacteria</taxon>
        <taxon>Pseudomonadati</taxon>
        <taxon>Pseudomonadota</taxon>
        <taxon>Betaproteobacteria</taxon>
        <taxon>Burkholderiales</taxon>
        <taxon>Burkholderiaceae</taxon>
        <taxon>Cupriavidus</taxon>
    </lineage>
</organism>
<dbReference type="GO" id="GO:0005886">
    <property type="term" value="C:plasma membrane"/>
    <property type="evidence" value="ECO:0007669"/>
    <property type="project" value="UniProtKB-SubCell"/>
</dbReference>
<accession>A0A2N5C9S1</accession>
<evidence type="ECO:0000259" key="12">
    <source>
        <dbReference type="Pfam" id="PF00535"/>
    </source>
</evidence>
<dbReference type="GO" id="GO:0016760">
    <property type="term" value="F:cellulose synthase (UDP-forming) activity"/>
    <property type="evidence" value="ECO:0007669"/>
    <property type="project" value="UniProtKB-EC"/>
</dbReference>
<dbReference type="PRINTS" id="PR01439">
    <property type="entry name" value="CELLSNTHASEA"/>
</dbReference>
<keyword evidence="3 11" id="KW-0997">Cell inner membrane</keyword>
<feature type="transmembrane region" description="Helical" evidence="11">
    <location>
        <begin position="574"/>
        <end position="594"/>
    </location>
</feature>
<dbReference type="PANTHER" id="PTHR43867">
    <property type="entry name" value="CELLULOSE SYNTHASE CATALYTIC SUBUNIT A [UDP-FORMING]"/>
    <property type="match status" value="1"/>
</dbReference>
<feature type="domain" description="Glycosyltransferase 2-like" evidence="12">
    <location>
        <begin position="296"/>
        <end position="464"/>
    </location>
</feature>
<dbReference type="STRING" id="82633.GCA_000974605_00681"/>
<feature type="transmembrane region" description="Helical" evidence="11">
    <location>
        <begin position="192"/>
        <end position="209"/>
    </location>
</feature>
<name>A0A2N5C9S1_9BURK</name>
<dbReference type="Pfam" id="PF07238">
    <property type="entry name" value="PilZ"/>
    <property type="match status" value="1"/>
</dbReference>
<sequence>MSTRLPRLRQWMVSARQRVARELGVGTSTGTGTGTVPHAGDWLLRLFFRPPRPGKPDVPAEWASLIYRRSVARLGIGKRPSAGTWVWRLFVRPPKPRVRLAADPRKQRAAVEPERTGWLRRWMDRVLEPLWHAASRLRHKALTHLPRPDWNRVAYVTEAVSARVGRIPFVLPVSLVLAAIAVLAVSTTPLRFEDQVVLFAVVWLVLSVVRRVPGHLATITMIAISTLMAGRYIWWRSTQTLQFASAIEAAVGYVLYAAEIYTWIVLALGYLQTAWPLHRKPKPLPVDPAQWPTVDVFIPTYNESLSVIQPTVYAARSMDWPADKLRVFILDDGRRPHIHEFAEAAGVGYLTRTDNRHAKAGNINAALPKTDGDYIAIFDCDHIPTRSFLQMTMGEFLADPNCALVQTPHHFFSPDPFERNFDTFRRVPNEGSLFYGLIQDGNDFWNATFFCGSCAVIKRAPLLEIGGIAVETVTEDAHTALKLHRLGYNSAYLRTVQAAGLATESLSGHIGQRIRWARGMAQIFRLDNPMLGRGLKFFQRLCYSNAMLHFFYGIPRLIFLTMPIAYLYFGLHVINTSAMLIMAYVLPYLLIANITNSRLQGRFRHSFWAEVYESVLAWYIVLPTTVAFINPRAGKFNVTAKGGQIADDYLDWTISKPYLFLLALNVIGLGAGIARLLFWGTEEPATVLMNMAWALFNLMMLGAAVGVAREARQVRVSHRIPMRVPATLLLPDGRTLACKTENYSIGGLGVVLPIDVQLQEGARVGVCLSRGPRTYHFPAVVTRNVNRHLGVRMEDLTMARETQLIQCTFGRADAWVDWLDDERVDAPLRSLKEVMEMGYQGLLRLYDALMDAVDLVMARRRSRQP</sequence>
<dbReference type="InterPro" id="IPR005150">
    <property type="entry name" value="Cellulose_synth"/>
</dbReference>
<evidence type="ECO:0000256" key="4">
    <source>
        <dbReference type="ARBA" id="ARBA00022676"/>
    </source>
</evidence>
<dbReference type="Pfam" id="PF03552">
    <property type="entry name" value="Cellulose_synt"/>
    <property type="match status" value="1"/>
</dbReference>
<dbReference type="Pfam" id="PF00535">
    <property type="entry name" value="Glycos_transf_2"/>
    <property type="match status" value="1"/>
</dbReference>
<dbReference type="UniPathway" id="UPA00694"/>
<gene>
    <name evidence="14" type="ORF">CYJ10_19375</name>
</gene>
<dbReference type="EC" id="2.4.1.12" evidence="11"/>
<dbReference type="InterPro" id="IPR050321">
    <property type="entry name" value="Glycosyltr_2/OpgH_subfam"/>
</dbReference>
<protein>
    <recommendedName>
        <fullName evidence="11">Cellulose synthase catalytic subunit [UDP-forming]</fullName>
        <ecNumber evidence="11">2.4.1.12</ecNumber>
    </recommendedName>
</protein>
<keyword evidence="8 11" id="KW-1133">Transmembrane helix</keyword>
<feature type="transmembrane region" description="Helical" evidence="11">
    <location>
        <begin position="546"/>
        <end position="568"/>
    </location>
</feature>
<dbReference type="InterPro" id="IPR009875">
    <property type="entry name" value="PilZ_domain"/>
</dbReference>
<comment type="pathway">
    <text evidence="11">Glycan metabolism; bacterial cellulose biosynthesis.</text>
</comment>
<evidence type="ECO:0000256" key="1">
    <source>
        <dbReference type="ARBA" id="ARBA00004429"/>
    </source>
</evidence>
<evidence type="ECO:0000256" key="11">
    <source>
        <dbReference type="RuleBase" id="RU365020"/>
    </source>
</evidence>
<feature type="transmembrane region" description="Helical" evidence="11">
    <location>
        <begin position="250"/>
        <end position="271"/>
    </location>
</feature>
<dbReference type="OrthoDB" id="9806824at2"/>
<comment type="catalytic activity">
    <reaction evidence="10 11">
        <text>[(1-&gt;4)-beta-D-glucosyl](n) + UDP-alpha-D-glucose = [(1-&gt;4)-beta-D-glucosyl](n+1) + UDP + H(+)</text>
        <dbReference type="Rhea" id="RHEA:19929"/>
        <dbReference type="Rhea" id="RHEA-COMP:10033"/>
        <dbReference type="Rhea" id="RHEA-COMP:10034"/>
        <dbReference type="ChEBI" id="CHEBI:15378"/>
        <dbReference type="ChEBI" id="CHEBI:18246"/>
        <dbReference type="ChEBI" id="CHEBI:58223"/>
        <dbReference type="ChEBI" id="CHEBI:58885"/>
        <dbReference type="EC" id="2.4.1.12"/>
    </reaction>
</comment>
<proteinExistence type="predicted"/>
<keyword evidence="5 11" id="KW-0808">Transferase</keyword>
<keyword evidence="9 11" id="KW-0472">Membrane</keyword>
<evidence type="ECO:0000313" key="15">
    <source>
        <dbReference type="Proteomes" id="UP000234341"/>
    </source>
</evidence>
<dbReference type="PANTHER" id="PTHR43867:SF2">
    <property type="entry name" value="CELLULOSE SYNTHASE CATALYTIC SUBUNIT A [UDP-FORMING]"/>
    <property type="match status" value="1"/>
</dbReference>
<evidence type="ECO:0000313" key="14">
    <source>
        <dbReference type="EMBL" id="PLP98941.1"/>
    </source>
</evidence>
<dbReference type="RefSeq" id="WP_101683089.1">
    <property type="nucleotide sequence ID" value="NZ_PJRP01000009.1"/>
</dbReference>
<feature type="transmembrane region" description="Helical" evidence="11">
    <location>
        <begin position="169"/>
        <end position="186"/>
    </location>
</feature>
<dbReference type="AlphaFoldDB" id="A0A2N5C9S1"/>
<reference evidence="14 15" key="1">
    <citation type="submission" date="2017-12" db="EMBL/GenBank/DDBJ databases">
        <title>Genome sequence of the active heterotrophic nitrifier-denitrifier, Cupriavidus pauculus UM1.</title>
        <authorList>
            <person name="Putonti C."/>
            <person name="Castignetti D."/>
        </authorList>
    </citation>
    <scope>NUCLEOTIDE SEQUENCE [LARGE SCALE GENOMIC DNA]</scope>
    <source>
        <strain evidence="14 15">UM1</strain>
    </source>
</reference>
<dbReference type="Proteomes" id="UP000234341">
    <property type="component" value="Unassembled WGS sequence"/>
</dbReference>
<evidence type="ECO:0000256" key="8">
    <source>
        <dbReference type="ARBA" id="ARBA00022989"/>
    </source>
</evidence>
<comment type="caution">
    <text evidence="14">The sequence shown here is derived from an EMBL/GenBank/DDBJ whole genome shotgun (WGS) entry which is preliminary data.</text>
</comment>
<dbReference type="GO" id="GO:0006011">
    <property type="term" value="P:UDP-alpha-D-glucose metabolic process"/>
    <property type="evidence" value="ECO:0007669"/>
    <property type="project" value="InterPro"/>
</dbReference>
<dbReference type="Gene3D" id="3.90.550.10">
    <property type="entry name" value="Spore Coat Polysaccharide Biosynthesis Protein SpsA, Chain A"/>
    <property type="match status" value="1"/>
</dbReference>
<evidence type="ECO:0000256" key="7">
    <source>
        <dbReference type="ARBA" id="ARBA00022916"/>
    </source>
</evidence>
<evidence type="ECO:0000256" key="5">
    <source>
        <dbReference type="ARBA" id="ARBA00022679"/>
    </source>
</evidence>
<dbReference type="GO" id="GO:0030244">
    <property type="term" value="P:cellulose biosynthetic process"/>
    <property type="evidence" value="ECO:0007669"/>
    <property type="project" value="UniProtKB-KW"/>
</dbReference>
<keyword evidence="6 11" id="KW-0812">Transmembrane</keyword>
<dbReference type="SUPFAM" id="SSF53448">
    <property type="entry name" value="Nucleotide-diphospho-sugar transferases"/>
    <property type="match status" value="1"/>
</dbReference>
<feature type="transmembrane region" description="Helical" evidence="11">
    <location>
        <begin position="691"/>
        <end position="709"/>
    </location>
</feature>
<feature type="transmembrane region" description="Helical" evidence="11">
    <location>
        <begin position="658"/>
        <end position="679"/>
    </location>
</feature>
<keyword evidence="7 11" id="KW-0135">Cellulose biosynthesis</keyword>
<dbReference type="GO" id="GO:0035438">
    <property type="term" value="F:cyclic-di-GMP binding"/>
    <property type="evidence" value="ECO:0007669"/>
    <property type="project" value="InterPro"/>
</dbReference>